<dbReference type="Pfam" id="PF02806">
    <property type="entry name" value="Alpha-amylase_C"/>
    <property type="match status" value="1"/>
</dbReference>
<proteinExistence type="inferred from homology"/>
<dbReference type="Gene3D" id="3.20.20.80">
    <property type="entry name" value="Glycosidases"/>
    <property type="match status" value="1"/>
</dbReference>
<dbReference type="SUPFAM" id="SSF51011">
    <property type="entry name" value="Glycosyl hydrolase domain"/>
    <property type="match status" value="1"/>
</dbReference>
<evidence type="ECO:0000259" key="14">
    <source>
        <dbReference type="SMART" id="SM00642"/>
    </source>
</evidence>
<keyword evidence="7 12" id="KW-0378">Hydrolase</keyword>
<dbReference type="GO" id="GO:0005975">
    <property type="term" value="P:carbohydrate metabolic process"/>
    <property type="evidence" value="ECO:0007669"/>
    <property type="project" value="InterPro"/>
</dbReference>
<dbReference type="InterPro" id="IPR013780">
    <property type="entry name" value="Glyco_hydro_b"/>
</dbReference>
<organism evidence="15">
    <name type="scientific">uncultured Nocardioides sp</name>
    <dbReference type="NCBI Taxonomy" id="198441"/>
    <lineage>
        <taxon>Bacteria</taxon>
        <taxon>Bacillati</taxon>
        <taxon>Actinomycetota</taxon>
        <taxon>Actinomycetes</taxon>
        <taxon>Propionibacteriales</taxon>
        <taxon>Nocardioidaceae</taxon>
        <taxon>Nocardioides</taxon>
        <taxon>environmental samples</taxon>
    </lineage>
</organism>
<dbReference type="EC" id="3.2.1.1" evidence="4 12"/>
<protein>
    <recommendedName>
        <fullName evidence="5 12">Alpha-amylase</fullName>
        <ecNumber evidence="4 12">3.2.1.1</ecNumber>
    </recommendedName>
</protein>
<evidence type="ECO:0000256" key="9">
    <source>
        <dbReference type="ARBA" id="ARBA00023277"/>
    </source>
</evidence>
<evidence type="ECO:0000256" key="11">
    <source>
        <dbReference type="RuleBase" id="RU003615"/>
    </source>
</evidence>
<comment type="catalytic activity">
    <reaction evidence="1 12">
        <text>Endohydrolysis of (1-&gt;4)-alpha-D-glucosidic linkages in polysaccharides containing three or more (1-&gt;4)-alpha-linked D-glucose units.</text>
        <dbReference type="EC" id="3.2.1.1"/>
    </reaction>
</comment>
<evidence type="ECO:0000256" key="4">
    <source>
        <dbReference type="ARBA" id="ARBA00012595"/>
    </source>
</evidence>
<feature type="domain" description="Glycosyl hydrolase family 13 catalytic" evidence="14">
    <location>
        <begin position="47"/>
        <end position="408"/>
    </location>
</feature>
<keyword evidence="8" id="KW-0106">Calcium</keyword>
<evidence type="ECO:0000256" key="7">
    <source>
        <dbReference type="ARBA" id="ARBA00022801"/>
    </source>
</evidence>
<feature type="domain" description="Alpha-amylase C-terminal" evidence="13">
    <location>
        <begin position="417"/>
        <end position="504"/>
    </location>
</feature>
<sequence>MARSRTRRTWTRRVSLAAALGLVLSLGAPLPWSRPDAAQAAVTSPRSVLVHLFEWKWTDVALECERWLGPKGFAAVQIAPPQEHAVVAGSGYPWWQRYQPVSYKIESRSGTRAQFADMVRRCGNVGVDVYADVVINHMTGVGSGTGSAGTPYSPYTYNGTYQSWDFHHCGRNGNDDIANYADRYEVQNCELVNLADLNTGATYVRDRLAGYMNDLISLGVDGFRIDAAKHMDTNDIAAIRSRLSNQGVYVYQEVIEAANEPIKESEYFQNGDVTEFQYSTEIGRVFKGGQLSWLSQFGEPWGMMRSDLAEVFVDNHDNQRGHGGGGTVVTHKDGQLYNLANYFMLAHPYGYPQVMSSYHFSNGDQGPPSNGGNTTRSVWVNGAPSGCNSTEWVCEHRRTGIANMVSFHNATVGQGVSNWWSNGYQAIAFSRGTKGYVVVNREGFSVSRTWQTSLPAGTYCDVIKGDINSTRTGCLGRSVVVNASGQFTATVNAMDGLALHAGARVA</sequence>
<comment type="similarity">
    <text evidence="3 11">Belongs to the glycosyl hydrolase 13 family.</text>
</comment>
<dbReference type="AlphaFoldDB" id="A0A6J4N7S5"/>
<dbReference type="Gene3D" id="2.60.40.1180">
    <property type="entry name" value="Golgi alpha-mannosidase II"/>
    <property type="match status" value="1"/>
</dbReference>
<evidence type="ECO:0000256" key="5">
    <source>
        <dbReference type="ARBA" id="ARBA00017303"/>
    </source>
</evidence>
<evidence type="ECO:0000256" key="12">
    <source>
        <dbReference type="RuleBase" id="RU361134"/>
    </source>
</evidence>
<evidence type="ECO:0000256" key="6">
    <source>
        <dbReference type="ARBA" id="ARBA00022723"/>
    </source>
</evidence>
<dbReference type="InterPro" id="IPR006048">
    <property type="entry name" value="A-amylase/branching_C"/>
</dbReference>
<name>A0A6J4N7S5_9ACTN</name>
<dbReference type="PRINTS" id="PR00110">
    <property type="entry name" value="ALPHAAMYLASE"/>
</dbReference>
<evidence type="ECO:0000256" key="10">
    <source>
        <dbReference type="ARBA" id="ARBA00023295"/>
    </source>
</evidence>
<dbReference type="InterPro" id="IPR017853">
    <property type="entry name" value="GH"/>
</dbReference>
<dbReference type="SUPFAM" id="SSF51445">
    <property type="entry name" value="(Trans)glycosidases"/>
    <property type="match status" value="1"/>
</dbReference>
<comment type="cofactor">
    <cofactor evidence="2">
        <name>Ca(2+)</name>
        <dbReference type="ChEBI" id="CHEBI:29108"/>
    </cofactor>
</comment>
<dbReference type="PANTHER" id="PTHR43447">
    <property type="entry name" value="ALPHA-AMYLASE"/>
    <property type="match status" value="1"/>
</dbReference>
<dbReference type="InterPro" id="IPR006047">
    <property type="entry name" value="GH13_cat_dom"/>
</dbReference>
<keyword evidence="9 12" id="KW-0119">Carbohydrate metabolism</keyword>
<evidence type="ECO:0000256" key="8">
    <source>
        <dbReference type="ARBA" id="ARBA00022837"/>
    </source>
</evidence>
<reference evidence="15" key="1">
    <citation type="submission" date="2020-02" db="EMBL/GenBank/DDBJ databases">
        <authorList>
            <person name="Meier V. D."/>
        </authorList>
    </citation>
    <scope>NUCLEOTIDE SEQUENCE</scope>
    <source>
        <strain evidence="15">AVDCRST_MAG32</strain>
    </source>
</reference>
<keyword evidence="10 12" id="KW-0326">Glycosidase</keyword>
<evidence type="ECO:0000256" key="3">
    <source>
        <dbReference type="ARBA" id="ARBA00008061"/>
    </source>
</evidence>
<evidence type="ECO:0000313" key="15">
    <source>
        <dbReference type="EMBL" id="CAA9377354.1"/>
    </source>
</evidence>
<dbReference type="InterPro" id="IPR006311">
    <property type="entry name" value="TAT_signal"/>
</dbReference>
<dbReference type="InterPro" id="IPR031319">
    <property type="entry name" value="A-amylase_C"/>
</dbReference>
<dbReference type="GO" id="GO:0004556">
    <property type="term" value="F:alpha-amylase activity"/>
    <property type="evidence" value="ECO:0007669"/>
    <property type="project" value="UniProtKB-UniRule"/>
</dbReference>
<evidence type="ECO:0000256" key="1">
    <source>
        <dbReference type="ARBA" id="ARBA00000548"/>
    </source>
</evidence>
<dbReference type="SMART" id="SM00632">
    <property type="entry name" value="Aamy_C"/>
    <property type="match status" value="1"/>
</dbReference>
<gene>
    <name evidence="15" type="ORF">AVDCRST_MAG32-1317</name>
</gene>
<keyword evidence="6" id="KW-0479">Metal-binding</keyword>
<accession>A0A6J4N7S5</accession>
<dbReference type="EMBL" id="CADCUM010000063">
    <property type="protein sequence ID" value="CAA9377354.1"/>
    <property type="molecule type" value="Genomic_DNA"/>
</dbReference>
<dbReference type="SMART" id="SM00642">
    <property type="entry name" value="Aamy"/>
    <property type="match status" value="1"/>
</dbReference>
<dbReference type="CDD" id="cd11317">
    <property type="entry name" value="AmyAc_bac_euk_AmyA"/>
    <property type="match status" value="1"/>
</dbReference>
<dbReference type="GO" id="GO:0046872">
    <property type="term" value="F:metal ion binding"/>
    <property type="evidence" value="ECO:0007669"/>
    <property type="project" value="UniProtKB-KW"/>
</dbReference>
<evidence type="ECO:0000259" key="13">
    <source>
        <dbReference type="SMART" id="SM00632"/>
    </source>
</evidence>
<dbReference type="Pfam" id="PF00128">
    <property type="entry name" value="Alpha-amylase"/>
    <property type="match status" value="1"/>
</dbReference>
<dbReference type="InterPro" id="IPR006046">
    <property type="entry name" value="Alpha_amylase"/>
</dbReference>
<evidence type="ECO:0000256" key="2">
    <source>
        <dbReference type="ARBA" id="ARBA00001913"/>
    </source>
</evidence>
<dbReference type="PROSITE" id="PS51318">
    <property type="entry name" value="TAT"/>
    <property type="match status" value="1"/>
</dbReference>